<evidence type="ECO:0000313" key="1">
    <source>
        <dbReference type="EMBL" id="KAI4311879.1"/>
    </source>
</evidence>
<protein>
    <submittedName>
        <fullName evidence="1">Uncharacterized protein</fullName>
    </submittedName>
</protein>
<evidence type="ECO:0000313" key="2">
    <source>
        <dbReference type="Proteomes" id="UP001057402"/>
    </source>
</evidence>
<gene>
    <name evidence="1" type="ORF">MLD38_036742</name>
</gene>
<sequence>MIQGSDRDTPTSITSEYDVFLSFRGPDARHGIVDHLYQRMTEAGLRVFKDDEEIRRGELIAGELKRAIDGSRVYAVVFSSNHASAWLELDMMVDLHGGSNVGRKIILPIFFGTDPADVKLRTELYRKALDAHKDRHGHDVVKKWEEALKTVGGMSGWDSKAIQGEGRFVQLVVQDIFGKLRIKDKSLPDHLIGIDDQ</sequence>
<comment type="caution">
    <text evidence="1">The sequence shown here is derived from an EMBL/GenBank/DDBJ whole genome shotgun (WGS) entry which is preliminary data.</text>
</comment>
<organism evidence="1 2">
    <name type="scientific">Melastoma candidum</name>
    <dbReference type="NCBI Taxonomy" id="119954"/>
    <lineage>
        <taxon>Eukaryota</taxon>
        <taxon>Viridiplantae</taxon>
        <taxon>Streptophyta</taxon>
        <taxon>Embryophyta</taxon>
        <taxon>Tracheophyta</taxon>
        <taxon>Spermatophyta</taxon>
        <taxon>Magnoliopsida</taxon>
        <taxon>eudicotyledons</taxon>
        <taxon>Gunneridae</taxon>
        <taxon>Pentapetalae</taxon>
        <taxon>rosids</taxon>
        <taxon>malvids</taxon>
        <taxon>Myrtales</taxon>
        <taxon>Melastomataceae</taxon>
        <taxon>Melastomatoideae</taxon>
        <taxon>Melastomateae</taxon>
        <taxon>Melastoma</taxon>
    </lineage>
</organism>
<accession>A0ACB9LL66</accession>
<keyword evidence="2" id="KW-1185">Reference proteome</keyword>
<proteinExistence type="predicted"/>
<dbReference type="Proteomes" id="UP001057402">
    <property type="component" value="Chromosome 11"/>
</dbReference>
<dbReference type="EMBL" id="CM042890">
    <property type="protein sequence ID" value="KAI4311879.1"/>
    <property type="molecule type" value="Genomic_DNA"/>
</dbReference>
<name>A0ACB9LL66_9MYRT</name>
<reference evidence="2" key="1">
    <citation type="journal article" date="2023" name="Front. Plant Sci.">
        <title>Chromosomal-level genome assembly of Melastoma candidum provides insights into trichome evolution.</title>
        <authorList>
            <person name="Zhong Y."/>
            <person name="Wu W."/>
            <person name="Sun C."/>
            <person name="Zou P."/>
            <person name="Liu Y."/>
            <person name="Dai S."/>
            <person name="Zhou R."/>
        </authorList>
    </citation>
    <scope>NUCLEOTIDE SEQUENCE [LARGE SCALE GENOMIC DNA]</scope>
</reference>